<dbReference type="EMBL" id="JAUKUC010000001">
    <property type="protein sequence ID" value="MDO1512982.1"/>
    <property type="molecule type" value="Genomic_DNA"/>
</dbReference>
<keyword evidence="4 6" id="KW-1133">Transmembrane helix</keyword>
<evidence type="ECO:0000313" key="8">
    <source>
        <dbReference type="Proteomes" id="UP001168579"/>
    </source>
</evidence>
<dbReference type="PANTHER" id="PTHR30250">
    <property type="entry name" value="PST FAMILY PREDICTED COLANIC ACID TRANSPORTER"/>
    <property type="match status" value="1"/>
</dbReference>
<gene>
    <name evidence="7" type="ORF">Q2T41_09980</name>
</gene>
<accession>A0ABT8RR39</accession>
<dbReference type="InterPro" id="IPR002797">
    <property type="entry name" value="Polysacc_synth"/>
</dbReference>
<feature type="transmembrane region" description="Helical" evidence="6">
    <location>
        <begin position="44"/>
        <end position="67"/>
    </location>
</feature>
<dbReference type="RefSeq" id="WP_304435957.1">
    <property type="nucleotide sequence ID" value="NZ_JAUKUC010000001.1"/>
</dbReference>
<keyword evidence="8" id="KW-1185">Reference proteome</keyword>
<dbReference type="PANTHER" id="PTHR30250:SF11">
    <property type="entry name" value="O-ANTIGEN TRANSPORTER-RELATED"/>
    <property type="match status" value="1"/>
</dbReference>
<organism evidence="7 8">
    <name type="scientific">Maribacter confluentis</name>
    <dbReference type="NCBI Taxonomy" id="1656093"/>
    <lineage>
        <taxon>Bacteria</taxon>
        <taxon>Pseudomonadati</taxon>
        <taxon>Bacteroidota</taxon>
        <taxon>Flavobacteriia</taxon>
        <taxon>Flavobacteriales</taxon>
        <taxon>Flavobacteriaceae</taxon>
        <taxon>Maribacter</taxon>
    </lineage>
</organism>
<protein>
    <submittedName>
        <fullName evidence="7">Polysaccharide biosynthesis C-terminal domain-containing protein</fullName>
    </submittedName>
</protein>
<evidence type="ECO:0000256" key="4">
    <source>
        <dbReference type="ARBA" id="ARBA00022989"/>
    </source>
</evidence>
<evidence type="ECO:0000256" key="3">
    <source>
        <dbReference type="ARBA" id="ARBA00022692"/>
    </source>
</evidence>
<feature type="transmembrane region" description="Helical" evidence="6">
    <location>
        <begin position="150"/>
        <end position="171"/>
    </location>
</feature>
<evidence type="ECO:0000256" key="2">
    <source>
        <dbReference type="ARBA" id="ARBA00022475"/>
    </source>
</evidence>
<feature type="transmembrane region" description="Helical" evidence="6">
    <location>
        <begin position="435"/>
        <end position="453"/>
    </location>
</feature>
<feature type="transmembrane region" description="Helical" evidence="6">
    <location>
        <begin position="404"/>
        <end position="423"/>
    </location>
</feature>
<feature type="transmembrane region" description="Helical" evidence="6">
    <location>
        <begin position="226"/>
        <end position="246"/>
    </location>
</feature>
<reference evidence="7" key="2">
    <citation type="submission" date="2023-06" db="EMBL/GenBank/DDBJ databases">
        <authorList>
            <person name="Lucena T."/>
            <person name="Sun Q."/>
        </authorList>
    </citation>
    <scope>NUCLEOTIDE SEQUENCE</scope>
    <source>
        <strain evidence="7">CECT 8869</strain>
    </source>
</reference>
<feature type="transmembrane region" description="Helical" evidence="6">
    <location>
        <begin position="12"/>
        <end position="32"/>
    </location>
</feature>
<feature type="transmembrane region" description="Helical" evidence="6">
    <location>
        <begin position="346"/>
        <end position="363"/>
    </location>
</feature>
<feature type="transmembrane region" description="Helical" evidence="6">
    <location>
        <begin position="459"/>
        <end position="476"/>
    </location>
</feature>
<dbReference type="Pfam" id="PF01943">
    <property type="entry name" value="Polysacc_synt"/>
    <property type="match status" value="1"/>
</dbReference>
<comment type="caution">
    <text evidence="7">The sequence shown here is derived from an EMBL/GenBank/DDBJ whole genome shotgun (WGS) entry which is preliminary data.</text>
</comment>
<keyword evidence="3 6" id="KW-0812">Transmembrane</keyword>
<dbReference type="InterPro" id="IPR050833">
    <property type="entry name" value="Poly_Biosynth_Transport"/>
</dbReference>
<feature type="transmembrane region" description="Helical" evidence="6">
    <location>
        <begin position="79"/>
        <end position="101"/>
    </location>
</feature>
<sequence length="486" mass="55650">MNPLKKLFKQTAIYGLATVLPRMLNVILVPIYTGVMRPGSYGQVVVIFAYFAIFNVFLAYGMETAFFRFYKELDNRKKVVSTSLLSILGSTALFLLIGFIFKNSLSHILEISIEYIGYVFWILALDALVIIPFAWLRANERPMRYAIIKLINVILNLGLNSFFLILLPNFVSEESTGILASMYRENFEISYILISNLVSSAVTLLLMLRVYLRRPYIFDTDIWKRMIAYAMPVMVAGIAFTVNEVLDKILLEKILPVEIASDEVGKYGACIKLAVFMTLFATAFRMGIEPFFFSHSDTKNPQKAYAQITNYFVVLGSIILLAVVVFSDVLKIMFVRDSAYWEAMPVVPLILLASFFLGIYHNLSVWYKVTDRTKFGAYISMIGAVLTIIINIVFIPYFGYMASAVATLLAYGSMMMLSFYFGRMYYPIPYNFRKIIFYLGVSVLFSTLSFYIFDRNLYVGIPLLILFLGLVYKLEFENLKKLFLNR</sequence>
<feature type="transmembrane region" description="Helical" evidence="6">
    <location>
        <begin position="266"/>
        <end position="288"/>
    </location>
</feature>
<evidence type="ECO:0000256" key="6">
    <source>
        <dbReference type="SAM" id="Phobius"/>
    </source>
</evidence>
<evidence type="ECO:0000313" key="7">
    <source>
        <dbReference type="EMBL" id="MDO1512982.1"/>
    </source>
</evidence>
<proteinExistence type="predicted"/>
<evidence type="ECO:0000256" key="5">
    <source>
        <dbReference type="ARBA" id="ARBA00023136"/>
    </source>
</evidence>
<reference evidence="7" key="1">
    <citation type="journal article" date="2014" name="Int. J. Syst. Evol. Microbiol.">
        <title>Complete genome of a new Firmicutes species belonging to the dominant human colonic microbiota ('Ruminococcus bicirculans') reveals two chromosomes and a selective capacity to utilize plant glucans.</title>
        <authorList>
            <consortium name="NISC Comparative Sequencing Program"/>
            <person name="Wegmann U."/>
            <person name="Louis P."/>
            <person name="Goesmann A."/>
            <person name="Henrissat B."/>
            <person name="Duncan S.H."/>
            <person name="Flint H.J."/>
        </authorList>
    </citation>
    <scope>NUCLEOTIDE SEQUENCE</scope>
    <source>
        <strain evidence="7">CECT 8869</strain>
    </source>
</reference>
<feature type="transmembrane region" description="Helical" evidence="6">
    <location>
        <begin position="308"/>
        <end position="326"/>
    </location>
</feature>
<evidence type="ECO:0000256" key="1">
    <source>
        <dbReference type="ARBA" id="ARBA00004651"/>
    </source>
</evidence>
<feature type="transmembrane region" description="Helical" evidence="6">
    <location>
        <begin position="191"/>
        <end position="212"/>
    </location>
</feature>
<dbReference type="Proteomes" id="UP001168579">
    <property type="component" value="Unassembled WGS sequence"/>
</dbReference>
<feature type="transmembrane region" description="Helical" evidence="6">
    <location>
        <begin position="116"/>
        <end position="138"/>
    </location>
</feature>
<feature type="transmembrane region" description="Helical" evidence="6">
    <location>
        <begin position="375"/>
        <end position="398"/>
    </location>
</feature>
<name>A0ABT8RR39_9FLAO</name>
<keyword evidence="2" id="KW-1003">Cell membrane</keyword>
<comment type="subcellular location">
    <subcellularLocation>
        <location evidence="1">Cell membrane</location>
        <topology evidence="1">Multi-pass membrane protein</topology>
    </subcellularLocation>
</comment>
<keyword evidence="5 6" id="KW-0472">Membrane</keyword>